<evidence type="ECO:0000256" key="2">
    <source>
        <dbReference type="SAM" id="MobiDB-lite"/>
    </source>
</evidence>
<dbReference type="CDD" id="cd19757">
    <property type="entry name" value="Bbox1"/>
    <property type="match status" value="1"/>
</dbReference>
<comment type="caution">
    <text evidence="4">The sequence shown here is derived from an EMBL/GenBank/DDBJ whole genome shotgun (WGS) entry which is preliminary data.</text>
</comment>
<keyword evidence="1" id="KW-0862">Zinc</keyword>
<sequence length="185" mass="20222">MQAMHSELNVVDISRRSEIGDEPHGQQANNKNALGSEVVLVEKELYDVCDVTEALVEEPALADASDNQQVEPEASQHDNSEHEIEQVESGEIDRSGEFVAAWVRINFPDVANEAELRYQASTTNTVNNMAAGENSPDHGDTPFDAGYKLCICEECNASSATFCCEECGLALCFRCTDAIHIVRNA</sequence>
<evidence type="ECO:0000256" key="1">
    <source>
        <dbReference type="PROSITE-ProRule" id="PRU00024"/>
    </source>
</evidence>
<keyword evidence="1" id="KW-0863">Zinc-finger</keyword>
<dbReference type="EMBL" id="BSXT01000517">
    <property type="protein sequence ID" value="GMF29151.1"/>
    <property type="molecule type" value="Genomic_DNA"/>
</dbReference>
<evidence type="ECO:0000313" key="4">
    <source>
        <dbReference type="EMBL" id="GMF29151.1"/>
    </source>
</evidence>
<dbReference type="AlphaFoldDB" id="A0A9W6X3W4"/>
<evidence type="ECO:0000259" key="3">
    <source>
        <dbReference type="PROSITE" id="PS50119"/>
    </source>
</evidence>
<keyword evidence="5" id="KW-1185">Reference proteome</keyword>
<name>A0A9W6X3W4_9STRA</name>
<dbReference type="InterPro" id="IPR000315">
    <property type="entry name" value="Znf_B-box"/>
</dbReference>
<gene>
    <name evidence="4" type="ORF">Pfra01_000618300</name>
</gene>
<organism evidence="4 5">
    <name type="scientific">Phytophthora fragariaefolia</name>
    <dbReference type="NCBI Taxonomy" id="1490495"/>
    <lineage>
        <taxon>Eukaryota</taxon>
        <taxon>Sar</taxon>
        <taxon>Stramenopiles</taxon>
        <taxon>Oomycota</taxon>
        <taxon>Peronosporomycetes</taxon>
        <taxon>Peronosporales</taxon>
        <taxon>Peronosporaceae</taxon>
        <taxon>Phytophthora</taxon>
    </lineage>
</organism>
<dbReference type="Proteomes" id="UP001165121">
    <property type="component" value="Unassembled WGS sequence"/>
</dbReference>
<evidence type="ECO:0000313" key="5">
    <source>
        <dbReference type="Proteomes" id="UP001165121"/>
    </source>
</evidence>
<dbReference type="OrthoDB" id="10573967at2759"/>
<feature type="domain" description="B box-type" evidence="3">
    <location>
        <begin position="147"/>
        <end position="185"/>
    </location>
</feature>
<feature type="region of interest" description="Disordered" evidence="2">
    <location>
        <begin position="60"/>
        <end position="90"/>
    </location>
</feature>
<proteinExistence type="predicted"/>
<reference evidence="4" key="1">
    <citation type="submission" date="2023-04" db="EMBL/GenBank/DDBJ databases">
        <title>Phytophthora fragariaefolia NBRC 109709.</title>
        <authorList>
            <person name="Ichikawa N."/>
            <person name="Sato H."/>
            <person name="Tonouchi N."/>
        </authorList>
    </citation>
    <scope>NUCLEOTIDE SEQUENCE</scope>
    <source>
        <strain evidence="4">NBRC 109709</strain>
    </source>
</reference>
<accession>A0A9W6X3W4</accession>
<dbReference type="PROSITE" id="PS50119">
    <property type="entry name" value="ZF_BBOX"/>
    <property type="match status" value="1"/>
</dbReference>
<dbReference type="GO" id="GO:0008270">
    <property type="term" value="F:zinc ion binding"/>
    <property type="evidence" value="ECO:0007669"/>
    <property type="project" value="UniProtKB-KW"/>
</dbReference>
<feature type="compositionally biased region" description="Basic and acidic residues" evidence="2">
    <location>
        <begin position="74"/>
        <end position="90"/>
    </location>
</feature>
<protein>
    <submittedName>
        <fullName evidence="4">Unnamed protein product</fullName>
    </submittedName>
</protein>
<keyword evidence="1" id="KW-0479">Metal-binding</keyword>